<comment type="caution">
    <text evidence="1">The sequence shown here is derived from an EMBL/GenBank/DDBJ whole genome shotgun (WGS) entry which is preliminary data.</text>
</comment>
<sequence>MENSKRLLTKETFCKALRMIREQEKINDEVCKALSKVADCFTFGCDNLWLQALRMVMKEAVNDKYDYIEWWLYEATEDYKVWESDGSREWCLKEPEALYDYIVKECQDNE</sequence>
<dbReference type="EMBL" id="VSSQ01000547">
    <property type="protein sequence ID" value="MPL97265.1"/>
    <property type="molecule type" value="Genomic_DNA"/>
</dbReference>
<accession>A0A644W0J9</accession>
<dbReference type="AlphaFoldDB" id="A0A644W0J9"/>
<gene>
    <name evidence="1" type="ORF">SDC9_43454</name>
</gene>
<organism evidence="1">
    <name type="scientific">bioreactor metagenome</name>
    <dbReference type="NCBI Taxonomy" id="1076179"/>
    <lineage>
        <taxon>unclassified sequences</taxon>
        <taxon>metagenomes</taxon>
        <taxon>ecological metagenomes</taxon>
    </lineage>
</organism>
<protein>
    <submittedName>
        <fullName evidence="1">Uncharacterized protein</fullName>
    </submittedName>
</protein>
<proteinExistence type="predicted"/>
<evidence type="ECO:0000313" key="1">
    <source>
        <dbReference type="EMBL" id="MPL97265.1"/>
    </source>
</evidence>
<reference evidence="1" key="1">
    <citation type="submission" date="2019-08" db="EMBL/GenBank/DDBJ databases">
        <authorList>
            <person name="Kucharzyk K."/>
            <person name="Murdoch R.W."/>
            <person name="Higgins S."/>
            <person name="Loffler F."/>
        </authorList>
    </citation>
    <scope>NUCLEOTIDE SEQUENCE</scope>
</reference>
<name>A0A644W0J9_9ZZZZ</name>